<accession>A0A2A9MDE0</accession>
<keyword evidence="7" id="KW-0413">Isomerase</keyword>
<dbReference type="InterPro" id="IPR004589">
    <property type="entry name" value="DNA_helicase_ATP-dep_RecQ"/>
</dbReference>
<protein>
    <recommendedName>
        <fullName evidence="9">DNA 3'-5' helicase</fullName>
        <ecNumber evidence="9">5.6.2.4</ecNumber>
    </recommendedName>
</protein>
<feature type="domain" description="Helicase C-terminal" evidence="13">
    <location>
        <begin position="399"/>
        <end position="547"/>
    </location>
</feature>
<dbReference type="Pfam" id="PF00271">
    <property type="entry name" value="Helicase_C"/>
    <property type="match status" value="1"/>
</dbReference>
<keyword evidence="4 14" id="KW-0347">Helicase</keyword>
<evidence type="ECO:0000259" key="12">
    <source>
        <dbReference type="PROSITE" id="PS51192"/>
    </source>
</evidence>
<keyword evidence="5" id="KW-0067">ATP-binding</keyword>
<feature type="domain" description="Helicase ATP-binding" evidence="12">
    <location>
        <begin position="166"/>
        <end position="371"/>
    </location>
</feature>
<evidence type="ECO:0000256" key="2">
    <source>
        <dbReference type="ARBA" id="ARBA00022741"/>
    </source>
</evidence>
<dbReference type="GO" id="GO:0000724">
    <property type="term" value="P:double-strand break repair via homologous recombination"/>
    <property type="evidence" value="ECO:0007669"/>
    <property type="project" value="TreeGrafter"/>
</dbReference>
<dbReference type="STRING" id="94643.A0A2A9MDE0"/>
<keyword evidence="3" id="KW-0378">Hydrolase</keyword>
<dbReference type="SMART" id="SM00490">
    <property type="entry name" value="HELICc"/>
    <property type="match status" value="1"/>
</dbReference>
<keyword evidence="2" id="KW-0547">Nucleotide-binding</keyword>
<comment type="catalytic activity">
    <reaction evidence="8">
        <text>Couples ATP hydrolysis with the unwinding of duplex DNA by translocating in the 3'-5' direction.</text>
        <dbReference type="EC" id="5.6.2.4"/>
    </reaction>
</comment>
<evidence type="ECO:0000256" key="1">
    <source>
        <dbReference type="ARBA" id="ARBA00005446"/>
    </source>
</evidence>
<dbReference type="SUPFAM" id="SSF52540">
    <property type="entry name" value="P-loop containing nucleoside triphosphate hydrolases"/>
    <property type="match status" value="1"/>
</dbReference>
<dbReference type="Proteomes" id="UP000224006">
    <property type="component" value="Chromosome VII"/>
</dbReference>
<comment type="caution">
    <text evidence="14">The sequence shown here is derived from an EMBL/GenBank/DDBJ whole genome shotgun (WGS) entry which is preliminary data.</text>
</comment>
<dbReference type="PROSITE" id="PS00690">
    <property type="entry name" value="DEAH_ATP_HELICASE"/>
    <property type="match status" value="1"/>
</dbReference>
<dbReference type="PANTHER" id="PTHR13710:SF105">
    <property type="entry name" value="ATP-DEPENDENT DNA HELICASE Q1"/>
    <property type="match status" value="1"/>
</dbReference>
<evidence type="ECO:0000256" key="7">
    <source>
        <dbReference type="ARBA" id="ARBA00023235"/>
    </source>
</evidence>
<feature type="region of interest" description="Disordered" evidence="11">
    <location>
        <begin position="26"/>
        <end position="60"/>
    </location>
</feature>
<proteinExistence type="inferred from homology"/>
<dbReference type="EMBL" id="NWUJ01000008">
    <property type="protein sequence ID" value="PFH33627.1"/>
    <property type="molecule type" value="Genomic_DNA"/>
</dbReference>
<sequence>MAAAGSALRRRSDCIILVDDDGEAEQLRSTEVKRPATQFAGDAHKGGKSSAGEENLSEKGASGCDAVASVKQRLQDIQQRLEEVESHIAILEAERVQLREEEADLVAQLKSSSTQGRALDDVELDEQNTRQTDWSSRDFPWTRAMEDAALRFFGIDSFRFNQREVMNVILSAHDALLIMPTGGGKSLCFQLPALIQGTSSRLTLIVSPLLSLMADQVAALRALRLQAFYLATTSSKEENEEVKRVLKRLEEKRTDSPSAEGRKGKTPAPLSPLSSHEPGAVFLYVTPERIAKSKRLMSQLEKIYAAKNLALLVVDEAHCASQWGHSFRQDYRQLILLKTQFPLVPLLALTATATPPVVEDIKKMLHIPRSRVFRSHTNRANLFYHVVHKPKTSEEQFCLIAGFINTFKGQSGILYCLSRKEAETLCVALKRDFRIPCAFYHGDLDASSRLEIHRQWSSGAVSVVVATVAFGMGINKADVRFVVHHSLPKSLDNYYQETGRAGRDGQPAHCLLLYRPSDIARQSVMVYWEPSGLRLLYEMVCFCTGLAPLGGGSWRGGSCRREAISDHFGDPHVPCERMCDRCAAESVAGAEETGASAHDAEVSRQMTKKRRTAGSLSIRQVAEKVDVEALQEAVRLLLVVLKEADGKKEKTDVAKMTLLQLQTEWKKKLKRKDFGLPAVPADADALQAILVNLVCLDYLTETFAHTPYSTNSYLQLSSKARRCLSELEYRRPEDVLRGIDARILGGSPAFLNRWTDCGPVTWSSVQQAQHLNSKGRKGGGGDSEDACCVSASGKTEFLAGRARVIRGALERVAKTLAHQNGVYASCVLGNSEIKKLCLHLCCKGPDAKGETPGDACEGDSEGNGVRLDVRSKRKTATWASVLQTAASRPAVTLAPPSVMLGQALVPRKVELYGDVITRSCIEAFQRCSNSSSGQTSAEE</sequence>
<evidence type="ECO:0000256" key="3">
    <source>
        <dbReference type="ARBA" id="ARBA00022801"/>
    </source>
</evidence>
<evidence type="ECO:0000313" key="14">
    <source>
        <dbReference type="EMBL" id="PFH33627.1"/>
    </source>
</evidence>
<dbReference type="OrthoDB" id="10261556at2759"/>
<dbReference type="PROSITE" id="PS51194">
    <property type="entry name" value="HELICASE_CTER"/>
    <property type="match status" value="1"/>
</dbReference>
<dbReference type="PANTHER" id="PTHR13710">
    <property type="entry name" value="DNA HELICASE RECQ FAMILY MEMBER"/>
    <property type="match status" value="1"/>
</dbReference>
<dbReference type="NCBIfam" id="TIGR00614">
    <property type="entry name" value="recQ_fam"/>
    <property type="match status" value="1"/>
</dbReference>
<comment type="similarity">
    <text evidence="1">Belongs to the helicase family. RecQ subfamily.</text>
</comment>
<evidence type="ECO:0000256" key="8">
    <source>
        <dbReference type="ARBA" id="ARBA00034617"/>
    </source>
</evidence>
<keyword evidence="6" id="KW-0238">DNA-binding</keyword>
<dbReference type="Gene3D" id="3.40.50.300">
    <property type="entry name" value="P-loop containing nucleotide triphosphate hydrolases"/>
    <property type="match status" value="2"/>
</dbReference>
<dbReference type="GO" id="GO:0005737">
    <property type="term" value="C:cytoplasm"/>
    <property type="evidence" value="ECO:0007669"/>
    <property type="project" value="TreeGrafter"/>
</dbReference>
<dbReference type="PROSITE" id="PS51192">
    <property type="entry name" value="HELICASE_ATP_BIND_1"/>
    <property type="match status" value="1"/>
</dbReference>
<evidence type="ECO:0000256" key="9">
    <source>
        <dbReference type="ARBA" id="ARBA00034808"/>
    </source>
</evidence>
<evidence type="ECO:0000259" key="13">
    <source>
        <dbReference type="PROSITE" id="PS51194"/>
    </source>
</evidence>
<dbReference type="GO" id="GO:0005694">
    <property type="term" value="C:chromosome"/>
    <property type="evidence" value="ECO:0007669"/>
    <property type="project" value="TreeGrafter"/>
</dbReference>
<dbReference type="VEuPathDB" id="ToxoDB:BESB_078430"/>
<evidence type="ECO:0000256" key="10">
    <source>
        <dbReference type="SAM" id="Coils"/>
    </source>
</evidence>
<name>A0A2A9MDE0_BESBE</name>
<keyword evidence="10" id="KW-0175">Coiled coil</keyword>
<dbReference type="KEGG" id="bbes:BESB_078430"/>
<dbReference type="GO" id="GO:0016592">
    <property type="term" value="C:mediator complex"/>
    <property type="evidence" value="ECO:0007669"/>
    <property type="project" value="TreeGrafter"/>
</dbReference>
<dbReference type="GO" id="GO:0009378">
    <property type="term" value="F:four-way junction helicase activity"/>
    <property type="evidence" value="ECO:0007669"/>
    <property type="project" value="TreeGrafter"/>
</dbReference>
<gene>
    <name evidence="14" type="ORF">BESB_078430</name>
</gene>
<dbReference type="SMART" id="SM00487">
    <property type="entry name" value="DEXDc"/>
    <property type="match status" value="1"/>
</dbReference>
<dbReference type="EC" id="5.6.2.4" evidence="9"/>
<dbReference type="GeneID" id="40312770"/>
<dbReference type="InterPro" id="IPR036388">
    <property type="entry name" value="WH-like_DNA-bd_sf"/>
</dbReference>
<organism evidence="14 15">
    <name type="scientific">Besnoitia besnoiti</name>
    <name type="common">Apicomplexan protozoan</name>
    <dbReference type="NCBI Taxonomy" id="94643"/>
    <lineage>
        <taxon>Eukaryota</taxon>
        <taxon>Sar</taxon>
        <taxon>Alveolata</taxon>
        <taxon>Apicomplexa</taxon>
        <taxon>Conoidasida</taxon>
        <taxon>Coccidia</taxon>
        <taxon>Eucoccidiorida</taxon>
        <taxon>Eimeriorina</taxon>
        <taxon>Sarcocystidae</taxon>
        <taxon>Besnoitia</taxon>
    </lineage>
</organism>
<evidence type="ECO:0000256" key="6">
    <source>
        <dbReference type="ARBA" id="ARBA00023125"/>
    </source>
</evidence>
<dbReference type="GO" id="GO:0003677">
    <property type="term" value="F:DNA binding"/>
    <property type="evidence" value="ECO:0007669"/>
    <property type="project" value="UniProtKB-KW"/>
</dbReference>
<feature type="region of interest" description="Disordered" evidence="11">
    <location>
        <begin position="249"/>
        <end position="274"/>
    </location>
</feature>
<dbReference type="Pfam" id="PF00270">
    <property type="entry name" value="DEAD"/>
    <property type="match status" value="2"/>
</dbReference>
<dbReference type="Gene3D" id="1.10.10.10">
    <property type="entry name" value="Winged helix-like DNA-binding domain superfamily/Winged helix DNA-binding domain"/>
    <property type="match status" value="1"/>
</dbReference>
<dbReference type="InterPro" id="IPR027417">
    <property type="entry name" value="P-loop_NTPase"/>
</dbReference>
<dbReference type="InterPro" id="IPR014001">
    <property type="entry name" value="Helicase_ATP-bd"/>
</dbReference>
<evidence type="ECO:0000256" key="4">
    <source>
        <dbReference type="ARBA" id="ARBA00022806"/>
    </source>
</evidence>
<feature type="coiled-coil region" evidence="10">
    <location>
        <begin position="67"/>
        <end position="108"/>
    </location>
</feature>
<dbReference type="InterPro" id="IPR001650">
    <property type="entry name" value="Helicase_C-like"/>
</dbReference>
<reference evidence="14 15" key="1">
    <citation type="submission" date="2017-09" db="EMBL/GenBank/DDBJ databases">
        <title>Genome sequencing of Besnoitia besnoiti strain Bb-Ger1.</title>
        <authorList>
            <person name="Schares G."/>
            <person name="Venepally P."/>
            <person name="Lorenzi H.A."/>
        </authorList>
    </citation>
    <scope>NUCLEOTIDE SEQUENCE [LARGE SCALE GENOMIC DNA]</scope>
    <source>
        <strain evidence="14 15">Bb-Ger1</strain>
    </source>
</reference>
<dbReference type="GO" id="GO:0016787">
    <property type="term" value="F:hydrolase activity"/>
    <property type="evidence" value="ECO:0007669"/>
    <property type="project" value="UniProtKB-KW"/>
</dbReference>
<feature type="compositionally biased region" description="Basic and acidic residues" evidence="11">
    <location>
        <begin position="249"/>
        <end position="263"/>
    </location>
</feature>
<keyword evidence="15" id="KW-1185">Reference proteome</keyword>
<evidence type="ECO:0000256" key="5">
    <source>
        <dbReference type="ARBA" id="ARBA00022840"/>
    </source>
</evidence>
<dbReference type="AlphaFoldDB" id="A0A2A9MDE0"/>
<dbReference type="RefSeq" id="XP_029217636.1">
    <property type="nucleotide sequence ID" value="XM_029366205.1"/>
</dbReference>
<dbReference type="GO" id="GO:0005524">
    <property type="term" value="F:ATP binding"/>
    <property type="evidence" value="ECO:0007669"/>
    <property type="project" value="UniProtKB-KW"/>
</dbReference>
<dbReference type="InterPro" id="IPR011545">
    <property type="entry name" value="DEAD/DEAH_box_helicase_dom"/>
</dbReference>
<evidence type="ECO:0000256" key="11">
    <source>
        <dbReference type="SAM" id="MobiDB-lite"/>
    </source>
</evidence>
<dbReference type="InterPro" id="IPR002464">
    <property type="entry name" value="DNA/RNA_helicase_DEAH_CS"/>
</dbReference>
<evidence type="ECO:0000313" key="15">
    <source>
        <dbReference type="Proteomes" id="UP000224006"/>
    </source>
</evidence>
<dbReference type="GO" id="GO:0043138">
    <property type="term" value="F:3'-5' DNA helicase activity"/>
    <property type="evidence" value="ECO:0007669"/>
    <property type="project" value="UniProtKB-EC"/>
</dbReference>